<keyword evidence="4 6" id="KW-1133">Transmembrane helix</keyword>
<evidence type="ECO:0000256" key="1">
    <source>
        <dbReference type="ARBA" id="ARBA00004127"/>
    </source>
</evidence>
<dbReference type="InterPro" id="IPR050911">
    <property type="entry name" value="DRAM/TMEM150_Autophagy_Mod"/>
</dbReference>
<proteinExistence type="inferred from homology"/>
<feature type="transmembrane region" description="Helical" evidence="6">
    <location>
        <begin position="92"/>
        <end position="112"/>
    </location>
</feature>
<organism evidence="8 9">
    <name type="scientific">Gnathostoma spinigerum</name>
    <dbReference type="NCBI Taxonomy" id="75299"/>
    <lineage>
        <taxon>Eukaryota</taxon>
        <taxon>Metazoa</taxon>
        <taxon>Ecdysozoa</taxon>
        <taxon>Nematoda</taxon>
        <taxon>Chromadorea</taxon>
        <taxon>Rhabditida</taxon>
        <taxon>Spirurina</taxon>
        <taxon>Gnathostomatomorpha</taxon>
        <taxon>Gnathostomatoidea</taxon>
        <taxon>Gnathostomatidae</taxon>
        <taxon>Gnathostoma</taxon>
    </lineage>
</organism>
<comment type="similarity">
    <text evidence="2">Belongs to the DRAM/TMEM150 family.</text>
</comment>
<gene>
    <name evidence="8" type="ORF">AB6A40_008318</name>
</gene>
<evidence type="ECO:0000313" key="8">
    <source>
        <dbReference type="EMBL" id="MFH4981609.1"/>
    </source>
</evidence>
<dbReference type="EMBL" id="JBGFUD010007536">
    <property type="protein sequence ID" value="MFH4981609.1"/>
    <property type="molecule type" value="Genomic_DNA"/>
</dbReference>
<protein>
    <recommendedName>
        <fullName evidence="7">CWH43-like N-terminal domain-containing protein</fullName>
    </recommendedName>
</protein>
<name>A0ABD6ETV6_9BILA</name>
<feature type="domain" description="CWH43-like N-terminal" evidence="7">
    <location>
        <begin position="6"/>
        <end position="116"/>
    </location>
</feature>
<evidence type="ECO:0000256" key="4">
    <source>
        <dbReference type="ARBA" id="ARBA00022989"/>
    </source>
</evidence>
<dbReference type="Pfam" id="PF10277">
    <property type="entry name" value="Frag1"/>
    <property type="match status" value="1"/>
</dbReference>
<evidence type="ECO:0000259" key="7">
    <source>
        <dbReference type="Pfam" id="PF10277"/>
    </source>
</evidence>
<dbReference type="PANTHER" id="PTHR21324:SF2">
    <property type="entry name" value="EG:22E5.9 PROTEIN"/>
    <property type="match status" value="1"/>
</dbReference>
<keyword evidence="9" id="KW-1185">Reference proteome</keyword>
<evidence type="ECO:0000256" key="6">
    <source>
        <dbReference type="SAM" id="Phobius"/>
    </source>
</evidence>
<comment type="subcellular location">
    <subcellularLocation>
        <location evidence="1">Endomembrane system</location>
        <topology evidence="1">Multi-pass membrane protein</topology>
    </subcellularLocation>
</comment>
<accession>A0ABD6ETV6</accession>
<dbReference type="GO" id="GO:0012505">
    <property type="term" value="C:endomembrane system"/>
    <property type="evidence" value="ECO:0007669"/>
    <property type="project" value="UniProtKB-SubCell"/>
</dbReference>
<keyword evidence="3 6" id="KW-0812">Transmembrane</keyword>
<evidence type="ECO:0000313" key="9">
    <source>
        <dbReference type="Proteomes" id="UP001608902"/>
    </source>
</evidence>
<reference evidence="8 9" key="1">
    <citation type="submission" date="2024-08" db="EMBL/GenBank/DDBJ databases">
        <title>Gnathostoma spinigerum genome.</title>
        <authorList>
            <person name="Gonzalez-Bertolin B."/>
            <person name="Monzon S."/>
            <person name="Zaballos A."/>
            <person name="Jimenez P."/>
            <person name="Dekumyoy P."/>
            <person name="Varona S."/>
            <person name="Cuesta I."/>
            <person name="Sumanam S."/>
            <person name="Adisakwattana P."/>
            <person name="Gasser R.B."/>
            <person name="Hernandez-Gonzalez A."/>
            <person name="Young N.D."/>
            <person name="Perteguer M.J."/>
        </authorList>
    </citation>
    <scope>NUCLEOTIDE SEQUENCE [LARGE SCALE GENOMIC DNA]</scope>
    <source>
        <strain evidence="8">AL3</strain>
        <tissue evidence="8">Liver</tissue>
    </source>
</reference>
<evidence type="ECO:0000256" key="5">
    <source>
        <dbReference type="ARBA" id="ARBA00023136"/>
    </source>
</evidence>
<evidence type="ECO:0000256" key="2">
    <source>
        <dbReference type="ARBA" id="ARBA00006565"/>
    </source>
</evidence>
<sequence>MALSKVWIIPLTTFVLSILAFLVSYTIAVLNNHVQAVWPYISDSGTLPPESCIFAQLLNISALFLAITSYLRHRQIVEFYWHHFKQEGYWRPISLTMLWLGYISSFGVSMVANFQVRSPYFKESAKKWLKATYYREKPPGSPLYWSVHGIHLWTGVHLGADHVQLCDEPQNGKTYYFTLPTYSQHCLHAFLRFK</sequence>
<evidence type="ECO:0000256" key="3">
    <source>
        <dbReference type="ARBA" id="ARBA00022692"/>
    </source>
</evidence>
<feature type="transmembrane region" description="Helical" evidence="6">
    <location>
        <begin position="7"/>
        <end position="30"/>
    </location>
</feature>
<dbReference type="Proteomes" id="UP001608902">
    <property type="component" value="Unassembled WGS sequence"/>
</dbReference>
<dbReference type="InterPro" id="IPR019402">
    <property type="entry name" value="CWH43_N"/>
</dbReference>
<comment type="caution">
    <text evidence="8">The sequence shown here is derived from an EMBL/GenBank/DDBJ whole genome shotgun (WGS) entry which is preliminary data.</text>
</comment>
<dbReference type="PANTHER" id="PTHR21324">
    <property type="entry name" value="FASTING-INDUCIBLE INTEGRAL MEMBRANE PROTEIN TM6P1-RELATED"/>
    <property type="match status" value="1"/>
</dbReference>
<dbReference type="AlphaFoldDB" id="A0ABD6ETV6"/>
<feature type="transmembrane region" description="Helical" evidence="6">
    <location>
        <begin position="53"/>
        <end position="71"/>
    </location>
</feature>
<keyword evidence="5 6" id="KW-0472">Membrane</keyword>